<accession>A0A1G2QPP6</accession>
<name>A0A1G2QPP6_9BACT</name>
<evidence type="ECO:0000256" key="4">
    <source>
        <dbReference type="ARBA" id="ARBA00023136"/>
    </source>
</evidence>
<keyword evidence="4 5" id="KW-0472">Membrane</keyword>
<comment type="caution">
    <text evidence="6">The sequence shown here is derived from an EMBL/GenBank/DDBJ whole genome shotgun (WGS) entry which is preliminary data.</text>
</comment>
<dbReference type="AlphaFoldDB" id="A0A1G2QPP6"/>
<organism evidence="6 7">
    <name type="scientific">Candidatus Wildermuthbacteria bacterium GWA2_46_15</name>
    <dbReference type="NCBI Taxonomy" id="1802443"/>
    <lineage>
        <taxon>Bacteria</taxon>
        <taxon>Candidatus Wildermuthiibacteriota</taxon>
    </lineage>
</organism>
<evidence type="ECO:0000256" key="3">
    <source>
        <dbReference type="ARBA" id="ARBA00022989"/>
    </source>
</evidence>
<feature type="transmembrane region" description="Helical" evidence="5">
    <location>
        <begin position="70"/>
        <end position="89"/>
    </location>
</feature>
<feature type="transmembrane region" description="Helical" evidence="5">
    <location>
        <begin position="12"/>
        <end position="32"/>
    </location>
</feature>
<reference evidence="6 7" key="1">
    <citation type="journal article" date="2016" name="Nat. Commun.">
        <title>Thousands of microbial genomes shed light on interconnected biogeochemical processes in an aquifer system.</title>
        <authorList>
            <person name="Anantharaman K."/>
            <person name="Brown C.T."/>
            <person name="Hug L.A."/>
            <person name="Sharon I."/>
            <person name="Castelle C.J."/>
            <person name="Probst A.J."/>
            <person name="Thomas B.C."/>
            <person name="Singh A."/>
            <person name="Wilkins M.J."/>
            <person name="Karaoz U."/>
            <person name="Brodie E.L."/>
            <person name="Williams K.H."/>
            <person name="Hubbard S.S."/>
            <person name="Banfield J.F."/>
        </authorList>
    </citation>
    <scope>NUCLEOTIDE SEQUENCE [LARGE SCALE GENOMIC DNA]</scope>
</reference>
<dbReference type="InterPro" id="IPR019109">
    <property type="entry name" value="MamF_MmsF"/>
</dbReference>
<dbReference type="Pfam" id="PF09685">
    <property type="entry name" value="MamF_MmsF"/>
    <property type="match status" value="1"/>
</dbReference>
<gene>
    <name evidence="6" type="ORF">A2117_00960</name>
</gene>
<sequence>MSENFRVKKTDRSLALFAYLWVLVLIPLLAWGKDDFIHWHARQGLVLFLFECAMMILSIVVPVFGPLLIFPLGLVASVVLSLFGIINVLGGRHEKLPIIGHLADKIELS</sequence>
<evidence type="ECO:0008006" key="8">
    <source>
        <dbReference type="Google" id="ProtNLM"/>
    </source>
</evidence>
<keyword evidence="3 5" id="KW-1133">Transmembrane helix</keyword>
<protein>
    <recommendedName>
        <fullName evidence="8">DUF4870 domain-containing protein</fullName>
    </recommendedName>
</protein>
<keyword evidence="2 5" id="KW-0812">Transmembrane</keyword>
<dbReference type="Proteomes" id="UP000179245">
    <property type="component" value="Unassembled WGS sequence"/>
</dbReference>
<proteinExistence type="predicted"/>
<evidence type="ECO:0000256" key="2">
    <source>
        <dbReference type="ARBA" id="ARBA00022692"/>
    </source>
</evidence>
<evidence type="ECO:0000256" key="5">
    <source>
        <dbReference type="SAM" id="Phobius"/>
    </source>
</evidence>
<comment type="subcellular location">
    <subcellularLocation>
        <location evidence="1">Membrane</location>
        <topology evidence="1">Multi-pass membrane protein</topology>
    </subcellularLocation>
</comment>
<dbReference type="STRING" id="1802443.A2117_00960"/>
<evidence type="ECO:0000313" key="7">
    <source>
        <dbReference type="Proteomes" id="UP000179245"/>
    </source>
</evidence>
<evidence type="ECO:0000256" key="1">
    <source>
        <dbReference type="ARBA" id="ARBA00004141"/>
    </source>
</evidence>
<feature type="transmembrane region" description="Helical" evidence="5">
    <location>
        <begin position="44"/>
        <end position="64"/>
    </location>
</feature>
<dbReference type="EMBL" id="MHTO01000008">
    <property type="protein sequence ID" value="OHA62595.1"/>
    <property type="molecule type" value="Genomic_DNA"/>
</dbReference>
<evidence type="ECO:0000313" key="6">
    <source>
        <dbReference type="EMBL" id="OHA62595.1"/>
    </source>
</evidence>